<proteinExistence type="predicted"/>
<evidence type="ECO:0000313" key="2">
    <source>
        <dbReference type="Proteomes" id="UP000315295"/>
    </source>
</evidence>
<gene>
    <name evidence="1" type="ORF">C1H46_016255</name>
</gene>
<protein>
    <submittedName>
        <fullName evidence="1">Uncharacterized protein</fullName>
    </submittedName>
</protein>
<dbReference type="PANTHER" id="PTHR34278:SF1">
    <property type="entry name" value="PROTEIN THI031, PUTATIVE-RELATED"/>
    <property type="match status" value="1"/>
</dbReference>
<name>A0A540MHF1_MALBA</name>
<comment type="caution">
    <text evidence="1">The sequence shown here is derived from an EMBL/GenBank/DDBJ whole genome shotgun (WGS) entry which is preliminary data.</text>
</comment>
<reference evidence="1 2" key="1">
    <citation type="journal article" date="2019" name="G3 (Bethesda)">
        <title>Sequencing of a Wild Apple (Malus baccata) Genome Unravels the Differences Between Cultivated and Wild Apple Species Regarding Disease Resistance and Cold Tolerance.</title>
        <authorList>
            <person name="Chen X."/>
        </authorList>
    </citation>
    <scope>NUCLEOTIDE SEQUENCE [LARGE SCALE GENOMIC DNA]</scope>
    <source>
        <strain evidence="2">cv. Shandingzi</strain>
        <tissue evidence="1">Leaves</tissue>
    </source>
</reference>
<evidence type="ECO:0000313" key="1">
    <source>
        <dbReference type="EMBL" id="TQD98133.1"/>
    </source>
</evidence>
<dbReference type="STRING" id="106549.A0A540MHF1"/>
<organism evidence="1 2">
    <name type="scientific">Malus baccata</name>
    <name type="common">Siberian crab apple</name>
    <name type="synonym">Pyrus baccata</name>
    <dbReference type="NCBI Taxonomy" id="106549"/>
    <lineage>
        <taxon>Eukaryota</taxon>
        <taxon>Viridiplantae</taxon>
        <taxon>Streptophyta</taxon>
        <taxon>Embryophyta</taxon>
        <taxon>Tracheophyta</taxon>
        <taxon>Spermatophyta</taxon>
        <taxon>Magnoliopsida</taxon>
        <taxon>eudicotyledons</taxon>
        <taxon>Gunneridae</taxon>
        <taxon>Pentapetalae</taxon>
        <taxon>rosids</taxon>
        <taxon>fabids</taxon>
        <taxon>Rosales</taxon>
        <taxon>Rosaceae</taxon>
        <taxon>Amygdaloideae</taxon>
        <taxon>Maleae</taxon>
        <taxon>Malus</taxon>
    </lineage>
</organism>
<accession>A0A540MHF1</accession>
<dbReference type="Proteomes" id="UP000315295">
    <property type="component" value="Unassembled WGS sequence"/>
</dbReference>
<dbReference type="EMBL" id="VIEB01000258">
    <property type="protein sequence ID" value="TQD98133.1"/>
    <property type="molecule type" value="Genomic_DNA"/>
</dbReference>
<dbReference type="PANTHER" id="PTHR34278">
    <property type="entry name" value="PROTEIN THI031, PUTATIVE-RELATED"/>
    <property type="match status" value="1"/>
</dbReference>
<sequence length="195" mass="22041">MKREGRQHGMVRTYRILPEPLNPRPATRHVNKFESPPTAGLFTKVPTKPTNHSKFTGKCGKSKCTGCHIHPASKAKEKTKGNQKLKSSDVVSNHRLVTWRVVDGQTGLNNQLGLSATEMLDHLSNDYENDHDDGDDGHEINGYATGYYDDGNDDRTVENYVDHHGDYEEMGFFNVEYVLDHQIEEDDGWCLVPQT</sequence>
<dbReference type="AlphaFoldDB" id="A0A540MHF1"/>
<keyword evidence="2" id="KW-1185">Reference proteome</keyword>